<comment type="caution">
    <text evidence="1">The sequence shown here is derived from an EMBL/GenBank/DDBJ whole genome shotgun (WGS) entry which is preliminary data.</text>
</comment>
<dbReference type="InterPro" id="IPR026971">
    <property type="entry name" value="CND1/NCAPD3"/>
</dbReference>
<evidence type="ECO:0000313" key="2">
    <source>
        <dbReference type="Proteomes" id="UP001472677"/>
    </source>
</evidence>
<sequence>MPIEKWTAPAGAWFLLSEVSVYLLKAVDWEFLHHHWQLLYKHGAKGKFQSPRDRVFFLQTISSVSIELPAADLAHNLLKRVEKYISDNKEPNTGNSFFTPPSSGSRKKKGAATVSRLLSKAVTAVYAVGSLVVVCPTADTAPFLYTEAWLTLGKCCLVDGKLAKSYIPLFVQV</sequence>
<name>A0ABR2G1T7_9ROSI</name>
<dbReference type="PANTHER" id="PTHR14222">
    <property type="entry name" value="CONDENSIN"/>
    <property type="match status" value="1"/>
</dbReference>
<dbReference type="Proteomes" id="UP001472677">
    <property type="component" value="Unassembled WGS sequence"/>
</dbReference>
<evidence type="ECO:0000313" key="1">
    <source>
        <dbReference type="EMBL" id="KAK8593030.1"/>
    </source>
</evidence>
<reference evidence="1 2" key="1">
    <citation type="journal article" date="2024" name="G3 (Bethesda)">
        <title>Genome assembly of Hibiscus sabdariffa L. provides insights into metabolisms of medicinal natural products.</title>
        <authorList>
            <person name="Kim T."/>
        </authorList>
    </citation>
    <scope>NUCLEOTIDE SEQUENCE [LARGE SCALE GENOMIC DNA]</scope>
    <source>
        <strain evidence="1">TK-2024</strain>
        <tissue evidence="1">Old leaves</tissue>
    </source>
</reference>
<organism evidence="1 2">
    <name type="scientific">Hibiscus sabdariffa</name>
    <name type="common">roselle</name>
    <dbReference type="NCBI Taxonomy" id="183260"/>
    <lineage>
        <taxon>Eukaryota</taxon>
        <taxon>Viridiplantae</taxon>
        <taxon>Streptophyta</taxon>
        <taxon>Embryophyta</taxon>
        <taxon>Tracheophyta</taxon>
        <taxon>Spermatophyta</taxon>
        <taxon>Magnoliopsida</taxon>
        <taxon>eudicotyledons</taxon>
        <taxon>Gunneridae</taxon>
        <taxon>Pentapetalae</taxon>
        <taxon>rosids</taxon>
        <taxon>malvids</taxon>
        <taxon>Malvales</taxon>
        <taxon>Malvaceae</taxon>
        <taxon>Malvoideae</taxon>
        <taxon>Hibiscus</taxon>
    </lineage>
</organism>
<dbReference type="PANTHER" id="PTHR14222:SF1">
    <property type="entry name" value="CONDENSIN-2 COMPLEX SUBUNIT D3"/>
    <property type="match status" value="1"/>
</dbReference>
<proteinExistence type="predicted"/>
<protein>
    <submittedName>
        <fullName evidence="1">Uncharacterized protein</fullName>
    </submittedName>
</protein>
<dbReference type="EMBL" id="JBBPBM010000003">
    <property type="protein sequence ID" value="KAK8593030.1"/>
    <property type="molecule type" value="Genomic_DNA"/>
</dbReference>
<accession>A0ABR2G1T7</accession>
<keyword evidence="2" id="KW-1185">Reference proteome</keyword>
<gene>
    <name evidence="1" type="ORF">V6N12_045119</name>
</gene>